<dbReference type="EMBL" id="MN740232">
    <property type="protein sequence ID" value="QHT94905.1"/>
    <property type="molecule type" value="Genomic_DNA"/>
</dbReference>
<evidence type="ECO:0000313" key="1">
    <source>
        <dbReference type="EMBL" id="QHT94905.1"/>
    </source>
</evidence>
<proteinExistence type="predicted"/>
<protein>
    <recommendedName>
        <fullName evidence="2">NET domain-containing protein</fullName>
    </recommendedName>
</protein>
<sequence>MKLNDLKKKIENLEEIHHKKILEIFIKHDISVSENRNGCFINISSLDSKIIDEIDNFLKYINKQEKTLSDVENIKDTLSKNFFSEGEKN</sequence>
<organism evidence="1">
    <name type="scientific">viral metagenome</name>
    <dbReference type="NCBI Taxonomy" id="1070528"/>
    <lineage>
        <taxon>unclassified sequences</taxon>
        <taxon>metagenomes</taxon>
        <taxon>organismal metagenomes</taxon>
    </lineage>
</organism>
<accession>A0A6C0IQX5</accession>
<name>A0A6C0IQX5_9ZZZZ</name>
<dbReference type="AlphaFoldDB" id="A0A6C0IQX5"/>
<evidence type="ECO:0008006" key="2">
    <source>
        <dbReference type="Google" id="ProtNLM"/>
    </source>
</evidence>
<reference evidence="1" key="1">
    <citation type="journal article" date="2020" name="Nature">
        <title>Giant virus diversity and host interactions through global metagenomics.</title>
        <authorList>
            <person name="Schulz F."/>
            <person name="Roux S."/>
            <person name="Paez-Espino D."/>
            <person name="Jungbluth S."/>
            <person name="Walsh D.A."/>
            <person name="Denef V.J."/>
            <person name="McMahon K.D."/>
            <person name="Konstantinidis K.T."/>
            <person name="Eloe-Fadrosh E.A."/>
            <person name="Kyrpides N.C."/>
            <person name="Woyke T."/>
        </authorList>
    </citation>
    <scope>NUCLEOTIDE SEQUENCE</scope>
    <source>
        <strain evidence="1">GVMAG-M-3300024261-37</strain>
    </source>
</reference>